<dbReference type="HOGENOM" id="CLU_066424_5_0_0"/>
<dbReference type="GO" id="GO:0019563">
    <property type="term" value="P:glycerol catabolic process"/>
    <property type="evidence" value="ECO:0007669"/>
    <property type="project" value="TreeGrafter"/>
</dbReference>
<dbReference type="Gene3D" id="1.25.40.340">
    <property type="match status" value="1"/>
</dbReference>
<dbReference type="FunFam" id="1.25.40.340:FF:000002">
    <property type="entry name" value="Dihydroxyacetone kinase, L subunit"/>
    <property type="match status" value="1"/>
</dbReference>
<sequence length="214" mass="22795">MTEAMITKDKVLQWISALQSAYSENKAYLTQLDSAIGDADHGINMDRGFTTVKVDLEKTLPQDIGAILKTVAMTLIRTVGGASGPLYGTFFLRASTICPSKTEIGAAEVVQIFEAGLEGIIQRGKARLEDKTMVDALTPAVNAMKQALQQGNDLGTILQKGADAAEQGMKATIPLQARKGRASYLGERSIGHQDPGATSAYFLVKTAADTLGKF</sequence>
<dbReference type="PANTHER" id="PTHR28629">
    <property type="entry name" value="TRIOKINASE/FMN CYCLASE"/>
    <property type="match status" value="1"/>
</dbReference>
<dbReference type="GO" id="GO:0005829">
    <property type="term" value="C:cytosol"/>
    <property type="evidence" value="ECO:0007669"/>
    <property type="project" value="TreeGrafter"/>
</dbReference>
<dbReference type="InterPro" id="IPR036117">
    <property type="entry name" value="DhaL_dom_sf"/>
</dbReference>
<dbReference type="InterPro" id="IPR004007">
    <property type="entry name" value="DhaL_dom"/>
</dbReference>
<dbReference type="Pfam" id="PF02734">
    <property type="entry name" value="Dak2"/>
    <property type="match status" value="1"/>
</dbReference>
<dbReference type="SMART" id="SM01120">
    <property type="entry name" value="Dak2"/>
    <property type="match status" value="1"/>
</dbReference>
<keyword evidence="1" id="KW-0808">Transferase</keyword>
<protein>
    <submittedName>
        <fullName evidence="4">Dihydroxyacetone kinase, L subunit</fullName>
    </submittedName>
</protein>
<evidence type="ECO:0000256" key="2">
    <source>
        <dbReference type="ARBA" id="ARBA00022777"/>
    </source>
</evidence>
<keyword evidence="2 4" id="KW-0418">Kinase</keyword>
<organism evidence="4">
    <name type="scientific">Vecturithrix granuli</name>
    <dbReference type="NCBI Taxonomy" id="1499967"/>
    <lineage>
        <taxon>Bacteria</taxon>
        <taxon>Candidatus Moduliflexota</taxon>
        <taxon>Candidatus Vecturitrichia</taxon>
        <taxon>Candidatus Vecturitrichales</taxon>
        <taxon>Candidatus Vecturitrichaceae</taxon>
        <taxon>Candidatus Vecturithrix</taxon>
    </lineage>
</organism>
<gene>
    <name evidence="4" type="ORF">U27_05050</name>
</gene>
<name>A0A081C0H2_VECG1</name>
<dbReference type="PANTHER" id="PTHR28629:SF4">
    <property type="entry name" value="TRIOKINASE_FMN CYCLASE"/>
    <property type="match status" value="1"/>
</dbReference>
<dbReference type="NCBIfam" id="TIGR02365">
    <property type="entry name" value="dha_L_ycgS"/>
    <property type="match status" value="1"/>
</dbReference>
<feature type="domain" description="DhaL" evidence="3">
    <location>
        <begin position="9"/>
        <end position="209"/>
    </location>
</feature>
<dbReference type="PROSITE" id="PS51480">
    <property type="entry name" value="DHAL"/>
    <property type="match status" value="1"/>
</dbReference>
<evidence type="ECO:0000313" key="4">
    <source>
        <dbReference type="EMBL" id="GAK58077.1"/>
    </source>
</evidence>
<dbReference type="eggNOG" id="COG1461">
    <property type="taxonomic scope" value="Bacteria"/>
</dbReference>
<dbReference type="Proteomes" id="UP000030661">
    <property type="component" value="Unassembled WGS sequence"/>
</dbReference>
<evidence type="ECO:0000256" key="1">
    <source>
        <dbReference type="ARBA" id="ARBA00022679"/>
    </source>
</evidence>
<dbReference type="AlphaFoldDB" id="A0A081C0H2"/>
<evidence type="ECO:0000313" key="5">
    <source>
        <dbReference type="Proteomes" id="UP000030661"/>
    </source>
</evidence>
<dbReference type="EMBL" id="DF820466">
    <property type="protein sequence ID" value="GAK58077.1"/>
    <property type="molecule type" value="Genomic_DNA"/>
</dbReference>
<dbReference type="STRING" id="1499967.U27_05050"/>
<dbReference type="SUPFAM" id="SSF101473">
    <property type="entry name" value="DhaL-like"/>
    <property type="match status" value="1"/>
</dbReference>
<keyword evidence="5" id="KW-1185">Reference proteome</keyword>
<dbReference type="InterPro" id="IPR050861">
    <property type="entry name" value="Dihydroxyacetone_Kinase"/>
</dbReference>
<reference evidence="4" key="1">
    <citation type="journal article" date="2015" name="PeerJ">
        <title>First genomic representation of candidate bacterial phylum KSB3 points to enhanced environmental sensing as a trigger of wastewater bulking.</title>
        <authorList>
            <person name="Sekiguchi Y."/>
            <person name="Ohashi A."/>
            <person name="Parks D.H."/>
            <person name="Yamauchi T."/>
            <person name="Tyson G.W."/>
            <person name="Hugenholtz P."/>
        </authorList>
    </citation>
    <scope>NUCLEOTIDE SEQUENCE [LARGE SCALE GENOMIC DNA]</scope>
</reference>
<dbReference type="InterPro" id="IPR012737">
    <property type="entry name" value="DhaK_L_YcgS"/>
</dbReference>
<evidence type="ECO:0000259" key="3">
    <source>
        <dbReference type="PROSITE" id="PS51480"/>
    </source>
</evidence>
<proteinExistence type="predicted"/>
<accession>A0A081C0H2</accession>
<dbReference type="GO" id="GO:0004371">
    <property type="term" value="F:glycerone kinase activity"/>
    <property type="evidence" value="ECO:0007669"/>
    <property type="project" value="InterPro"/>
</dbReference>